<evidence type="ECO:0000256" key="5">
    <source>
        <dbReference type="ARBA" id="ARBA00022927"/>
    </source>
</evidence>
<name>A0A1W1X8I3_9BACT</name>
<proteinExistence type="inferred from homology"/>
<evidence type="ECO:0000313" key="13">
    <source>
        <dbReference type="EMBL" id="SMC19978.1"/>
    </source>
</evidence>
<dbReference type="RefSeq" id="WP_084056458.1">
    <property type="nucleotide sequence ID" value="NZ_FWXF01000003.1"/>
</dbReference>
<dbReference type="Gene3D" id="1.20.5.3310">
    <property type="match status" value="1"/>
</dbReference>
<evidence type="ECO:0000256" key="6">
    <source>
        <dbReference type="ARBA" id="ARBA00022989"/>
    </source>
</evidence>
<dbReference type="PRINTS" id="PR01506">
    <property type="entry name" value="TATBPROTEIN"/>
</dbReference>
<evidence type="ECO:0000256" key="11">
    <source>
        <dbReference type="HAMAP-Rule" id="MF_00237"/>
    </source>
</evidence>
<dbReference type="GO" id="GO:0033281">
    <property type="term" value="C:TAT protein transport complex"/>
    <property type="evidence" value="ECO:0007669"/>
    <property type="project" value="UniProtKB-UniRule"/>
</dbReference>
<evidence type="ECO:0000256" key="4">
    <source>
        <dbReference type="ARBA" id="ARBA00022692"/>
    </source>
</evidence>
<dbReference type="AlphaFoldDB" id="A0A1W1X8I3"/>
<dbReference type="PANTHER" id="PTHR33162:SF1">
    <property type="entry name" value="SEC-INDEPENDENT PROTEIN TRANSLOCASE PROTEIN TATA, CHLOROPLASTIC"/>
    <property type="match status" value="1"/>
</dbReference>
<organism evidence="13 14">
    <name type="scientific">Desulfacinum hydrothermale DSM 13146</name>
    <dbReference type="NCBI Taxonomy" id="1121390"/>
    <lineage>
        <taxon>Bacteria</taxon>
        <taxon>Pseudomonadati</taxon>
        <taxon>Thermodesulfobacteriota</taxon>
        <taxon>Syntrophobacteria</taxon>
        <taxon>Syntrophobacterales</taxon>
        <taxon>Syntrophobacteraceae</taxon>
        <taxon>Desulfacinum</taxon>
    </lineage>
</organism>
<dbReference type="GO" id="GO:0043953">
    <property type="term" value="P:protein transport by the Tat complex"/>
    <property type="evidence" value="ECO:0007669"/>
    <property type="project" value="UniProtKB-UniRule"/>
</dbReference>
<evidence type="ECO:0000313" key="14">
    <source>
        <dbReference type="Proteomes" id="UP000192783"/>
    </source>
</evidence>
<evidence type="ECO:0000256" key="12">
    <source>
        <dbReference type="SAM" id="MobiDB-lite"/>
    </source>
</evidence>
<keyword evidence="7 10" id="KW-0811">Translocation</keyword>
<dbReference type="GO" id="GO:0006886">
    <property type="term" value="P:intracellular protein transport"/>
    <property type="evidence" value="ECO:0007669"/>
    <property type="project" value="UniProtKB-ARBA"/>
</dbReference>
<comment type="similarity">
    <text evidence="10">Belongs to the TatA/E family.</text>
</comment>
<keyword evidence="2 10" id="KW-0813">Transport</keyword>
<dbReference type="OrthoDB" id="9810561at2"/>
<dbReference type="InterPro" id="IPR018448">
    <property type="entry name" value="TatB"/>
</dbReference>
<evidence type="ECO:0000256" key="7">
    <source>
        <dbReference type="ARBA" id="ARBA00023010"/>
    </source>
</evidence>
<dbReference type="HAMAP" id="MF_00236">
    <property type="entry name" value="TatA_E"/>
    <property type="match status" value="1"/>
</dbReference>
<dbReference type="GO" id="GO:0008320">
    <property type="term" value="F:protein transmembrane transporter activity"/>
    <property type="evidence" value="ECO:0007669"/>
    <property type="project" value="UniProtKB-UniRule"/>
</dbReference>
<feature type="compositionally biased region" description="Low complexity" evidence="12">
    <location>
        <begin position="110"/>
        <end position="123"/>
    </location>
</feature>
<accession>A0A1W1X8I3</accession>
<comment type="subcellular location">
    <subcellularLocation>
        <location evidence="10">Cell membrane</location>
        <topology evidence="10">Single-pass membrane protein</topology>
    </subcellularLocation>
    <subcellularLocation>
        <location evidence="1">Membrane</location>
        <topology evidence="1">Single-pass membrane protein</topology>
    </subcellularLocation>
</comment>
<comment type="function">
    <text evidence="10">Part of the twin-arginine translocation (Tat) system that transports large folded proteins containing a characteristic twin-arginine motif in their signal peptide across membranes. TatA could form the protein-conducting channel of the Tat system.</text>
</comment>
<keyword evidence="8 10" id="KW-0472">Membrane</keyword>
<evidence type="ECO:0000256" key="8">
    <source>
        <dbReference type="ARBA" id="ARBA00023136"/>
    </source>
</evidence>
<dbReference type="InterPro" id="IPR006312">
    <property type="entry name" value="TatA/E"/>
</dbReference>
<evidence type="ECO:0000256" key="2">
    <source>
        <dbReference type="ARBA" id="ARBA00022448"/>
    </source>
</evidence>
<keyword evidence="5 10" id="KW-0653">Protein transport</keyword>
<evidence type="ECO:0000256" key="3">
    <source>
        <dbReference type="ARBA" id="ARBA00022475"/>
    </source>
</evidence>
<feature type="region of interest" description="Disordered" evidence="12">
    <location>
        <begin position="68"/>
        <end position="123"/>
    </location>
</feature>
<dbReference type="PANTHER" id="PTHR33162">
    <property type="entry name" value="SEC-INDEPENDENT PROTEIN TRANSLOCASE PROTEIN TATA, CHLOROPLASTIC"/>
    <property type="match status" value="1"/>
</dbReference>
<protein>
    <recommendedName>
        <fullName evidence="10 11">Multifunctional fusion protein</fullName>
    </recommendedName>
    <domain>
        <recommendedName>
            <fullName evidence="10">Sec-independent protein translocase protein TatA</fullName>
        </recommendedName>
    </domain>
    <domain>
        <recommendedName>
            <fullName evidence="11">Sec-independent protein translocase protein TatB homolog</fullName>
        </recommendedName>
    </domain>
</protein>
<dbReference type="EMBL" id="FWXF01000003">
    <property type="protein sequence ID" value="SMC19978.1"/>
    <property type="molecule type" value="Genomic_DNA"/>
</dbReference>
<keyword evidence="6 10" id="KW-1133">Transmembrane helix</keyword>
<dbReference type="NCBIfam" id="TIGR01411">
    <property type="entry name" value="tatAE"/>
    <property type="match status" value="1"/>
</dbReference>
<dbReference type="Proteomes" id="UP000192783">
    <property type="component" value="Unassembled WGS sequence"/>
</dbReference>
<dbReference type="HAMAP" id="MF_00237">
    <property type="entry name" value="TatB"/>
    <property type="match status" value="1"/>
</dbReference>
<dbReference type="STRING" id="1121390.SAMN02746041_00769"/>
<evidence type="ECO:0000256" key="1">
    <source>
        <dbReference type="ARBA" id="ARBA00004167"/>
    </source>
</evidence>
<evidence type="ECO:0000256" key="9">
    <source>
        <dbReference type="ARBA" id="ARBA00025340"/>
    </source>
</evidence>
<reference evidence="13 14" key="1">
    <citation type="submission" date="2017-04" db="EMBL/GenBank/DDBJ databases">
        <authorList>
            <person name="Afonso C.L."/>
            <person name="Miller P.J."/>
            <person name="Scott M.A."/>
            <person name="Spackman E."/>
            <person name="Goraichik I."/>
            <person name="Dimitrov K.M."/>
            <person name="Suarez D.L."/>
            <person name="Swayne D.E."/>
        </authorList>
    </citation>
    <scope>NUCLEOTIDE SEQUENCE [LARGE SCALE GENOMIC DNA]</scope>
    <source>
        <strain evidence="13 14">DSM 13146</strain>
    </source>
</reference>
<dbReference type="InterPro" id="IPR003369">
    <property type="entry name" value="TatA/B/E"/>
</dbReference>
<keyword evidence="3 10" id="KW-1003">Cell membrane</keyword>
<evidence type="ECO:0000256" key="10">
    <source>
        <dbReference type="HAMAP-Rule" id="MF_00236"/>
    </source>
</evidence>
<keyword evidence="14" id="KW-1185">Reference proteome</keyword>
<keyword evidence="4 10" id="KW-0812">Transmembrane</keyword>
<gene>
    <name evidence="10" type="primary">tatA</name>
    <name evidence="13" type="ORF">SAMN02746041_00769</name>
</gene>
<dbReference type="Pfam" id="PF02416">
    <property type="entry name" value="TatA_B_E"/>
    <property type="match status" value="1"/>
</dbReference>
<comment type="subunit">
    <text evidence="10">Forms a complex with TatC.</text>
</comment>
<dbReference type="NCBIfam" id="TIGR01410">
    <property type="entry name" value="tatB"/>
    <property type="match status" value="1"/>
</dbReference>
<comment type="similarity">
    <text evidence="11">Belongs to the TatB family.</text>
</comment>
<sequence>MFGIGFPELLLILAIALIVVGPNKLPDLARALGRGLAEFRKATNEIKQTFDQDETVQELKKEFRTAQTHMSLERLTAPEEIPSSVSTEKTARPLAADEIPGETEGPSEQSTPSSDTPPHSTGS</sequence>
<dbReference type="NCBIfam" id="NF011430">
    <property type="entry name" value="PRK14861.1"/>
    <property type="match status" value="1"/>
</dbReference>
<comment type="function">
    <text evidence="9">Part of the twin-arginine translocation (Tat) system that transports large folded proteins containing a characteristic twin-arginine motif in their signal peptide across the thylakoid membrane. Involved in delta pH-dependent protein transport required for chloroplast development, especially thylakoid membrane formation. TATC and TATB mediate precursor recognition, whereas TATA facilitates translocation.</text>
</comment>